<dbReference type="GO" id="GO:0003849">
    <property type="term" value="F:3-deoxy-7-phosphoheptulonate synthase activity"/>
    <property type="evidence" value="ECO:0007669"/>
    <property type="project" value="UniProtKB-EC"/>
</dbReference>
<feature type="binding site" evidence="3">
    <location>
        <position position="117"/>
    </location>
    <ligand>
        <name>phosphoenolpyruvate</name>
        <dbReference type="ChEBI" id="CHEBI:58702"/>
    </ligand>
</feature>
<evidence type="ECO:0000313" key="6">
    <source>
        <dbReference type="Proteomes" id="UP000572635"/>
    </source>
</evidence>
<dbReference type="AlphaFoldDB" id="A0A7W8QGS9"/>
<keyword evidence="4" id="KW-0028">Amino-acid biosynthesis</keyword>
<protein>
    <recommendedName>
        <fullName evidence="4">Phospho-2-dehydro-3-deoxyheptonate aldolase</fullName>
        <ecNumber evidence="4">2.5.1.54</ecNumber>
    </recommendedName>
</protein>
<feature type="binding site" evidence="3">
    <location>
        <position position="78"/>
    </location>
    <ligand>
        <name>Mn(2+)</name>
        <dbReference type="ChEBI" id="CHEBI:29035"/>
    </ligand>
</feature>
<feature type="binding site" evidence="3">
    <location>
        <position position="352"/>
    </location>
    <ligand>
        <name>Mn(2+)</name>
        <dbReference type="ChEBI" id="CHEBI:29035"/>
    </ligand>
</feature>
<keyword evidence="2 4" id="KW-0808">Transferase</keyword>
<evidence type="ECO:0000313" key="5">
    <source>
        <dbReference type="EMBL" id="MBB5430187.1"/>
    </source>
</evidence>
<comment type="caution">
    <text evidence="5">The sequence shown here is derived from an EMBL/GenBank/DDBJ whole genome shotgun (WGS) entry which is preliminary data.</text>
</comment>
<comment type="pathway">
    <text evidence="4">Metabolic intermediate biosynthesis; chorismate biosynthesis; chorismate from D-erythrose 4-phosphate and phosphoenolpyruvate: step 1/7.</text>
</comment>
<sequence length="396" mass="44258">MTARADPDVIDFEELEWERFSRLPAEQQPEWPDREELRTNLRALPKHDLVTRESVDELRRELAGLDAAGGLILQIGDCVEDIDGEVSADTRKKLFFFERAREHLSDRTGRDVLTVGRIAGQYAKPRSQEHETVGGAPIPSYRGPIVNAPWPTEQARRPSPARIAYAHAAAQVSYQVLADHRRAGAGNRPIWASHEMLLLDYELRFLRRGGPGNHLATTHWPWIGARTNRIDGAHIAVAATLNNPVSVKLGPATAPEEAAGLAAVLNPGDEPGRLTFIARMGHRGIDALRPIVRAVHRRVEHVNWISDPMHGNTVKAAGGLKTRHVEHIAAELRSFQEILAEEGRRPAGLHLEATPDDVYECAEDSREPEDRTRYRTLLDPRLNPEQTTRVLDQWSA</sequence>
<dbReference type="UniPathway" id="UPA00053">
    <property type="reaction ID" value="UER00084"/>
</dbReference>
<evidence type="ECO:0000256" key="2">
    <source>
        <dbReference type="ARBA" id="ARBA00022679"/>
    </source>
</evidence>
<comment type="cofactor">
    <cofactor evidence="3">
        <name>Mn(2+)</name>
        <dbReference type="ChEBI" id="CHEBI:29035"/>
    </cofactor>
    <cofactor evidence="3">
        <name>Co(2+)</name>
        <dbReference type="ChEBI" id="CHEBI:48828"/>
    </cofactor>
    <cofactor evidence="3">
        <name>Cd(2+)</name>
        <dbReference type="ChEBI" id="CHEBI:48775"/>
    </cofactor>
    <text evidence="3">Binds 1 divalent cation per subunit. The enzyme is active with manganese, cobalt or cadmium ions.</text>
</comment>
<feature type="binding site" evidence="3">
    <location>
        <position position="279"/>
    </location>
    <ligand>
        <name>phosphoenolpyruvate</name>
        <dbReference type="ChEBI" id="CHEBI:58702"/>
    </ligand>
</feature>
<evidence type="ECO:0000256" key="3">
    <source>
        <dbReference type="PIRSR" id="PIRSR602480-1"/>
    </source>
</evidence>
<comment type="catalytic activity">
    <reaction evidence="4">
        <text>D-erythrose 4-phosphate + phosphoenolpyruvate + H2O = 7-phospho-2-dehydro-3-deoxy-D-arabino-heptonate + phosphate</text>
        <dbReference type="Rhea" id="RHEA:14717"/>
        <dbReference type="ChEBI" id="CHEBI:15377"/>
        <dbReference type="ChEBI" id="CHEBI:16897"/>
        <dbReference type="ChEBI" id="CHEBI:43474"/>
        <dbReference type="ChEBI" id="CHEBI:58394"/>
        <dbReference type="ChEBI" id="CHEBI:58702"/>
        <dbReference type="EC" id="2.5.1.54"/>
    </reaction>
</comment>
<dbReference type="InterPro" id="IPR013785">
    <property type="entry name" value="Aldolase_TIM"/>
</dbReference>
<keyword evidence="3" id="KW-0464">Manganese</keyword>
<dbReference type="InterPro" id="IPR002480">
    <property type="entry name" value="DAHP_synth_2"/>
</dbReference>
<accession>A0A7W8QGS9</accession>
<dbReference type="EC" id="2.5.1.54" evidence="4"/>
<dbReference type="EMBL" id="JACHDB010000001">
    <property type="protein sequence ID" value="MBB5430187.1"/>
    <property type="molecule type" value="Genomic_DNA"/>
</dbReference>
<proteinExistence type="inferred from homology"/>
<organism evidence="5 6">
    <name type="scientific">Nocardiopsis composta</name>
    <dbReference type="NCBI Taxonomy" id="157465"/>
    <lineage>
        <taxon>Bacteria</taxon>
        <taxon>Bacillati</taxon>
        <taxon>Actinomycetota</taxon>
        <taxon>Actinomycetes</taxon>
        <taxon>Streptosporangiales</taxon>
        <taxon>Nocardiopsidaceae</taxon>
        <taxon>Nocardiopsis</taxon>
    </lineage>
</organism>
<name>A0A7W8QGS9_9ACTN</name>
<reference evidence="5 6" key="1">
    <citation type="submission" date="2020-08" db="EMBL/GenBank/DDBJ databases">
        <title>Sequencing the genomes of 1000 actinobacteria strains.</title>
        <authorList>
            <person name="Klenk H.-P."/>
        </authorList>
    </citation>
    <scope>NUCLEOTIDE SEQUENCE [LARGE SCALE GENOMIC DNA]</scope>
    <source>
        <strain evidence="5 6">DSM 44551</strain>
    </source>
</reference>
<dbReference type="GO" id="GO:0009423">
    <property type="term" value="P:chorismate biosynthetic process"/>
    <property type="evidence" value="ECO:0007669"/>
    <property type="project" value="UniProtKB-UniPathway"/>
</dbReference>
<feature type="binding site" evidence="3">
    <location>
        <position position="310"/>
    </location>
    <ligand>
        <name>Mn(2+)</name>
        <dbReference type="ChEBI" id="CHEBI:29035"/>
    </ligand>
</feature>
<keyword evidence="4" id="KW-0057">Aromatic amino acid biosynthesis</keyword>
<dbReference type="RefSeq" id="WP_184387880.1">
    <property type="nucleotide sequence ID" value="NZ_BAAAJD010000071.1"/>
</dbReference>
<feature type="binding site" evidence="3">
    <location>
        <position position="248"/>
    </location>
    <ligand>
        <name>phosphoenolpyruvate</name>
        <dbReference type="ChEBI" id="CHEBI:58702"/>
    </ligand>
</feature>
<dbReference type="Pfam" id="PF01474">
    <property type="entry name" value="DAHP_synth_2"/>
    <property type="match status" value="2"/>
</dbReference>
<dbReference type="Proteomes" id="UP000572635">
    <property type="component" value="Unassembled WGS sequence"/>
</dbReference>
<dbReference type="PANTHER" id="PTHR21337">
    <property type="entry name" value="PHOSPHO-2-DEHYDRO-3-DEOXYHEPTONATE ALDOLASE 1, 2"/>
    <property type="match status" value="1"/>
</dbReference>
<feature type="binding site" evidence="3">
    <location>
        <position position="379"/>
    </location>
    <ligand>
        <name>Mn(2+)</name>
        <dbReference type="ChEBI" id="CHEBI:29035"/>
    </ligand>
</feature>
<dbReference type="PANTHER" id="PTHR21337:SF0">
    <property type="entry name" value="PHOSPHO-2-DEHYDRO-3-DEOXYHEPTONATE ALDOLASE"/>
    <property type="match status" value="1"/>
</dbReference>
<evidence type="ECO:0000256" key="1">
    <source>
        <dbReference type="ARBA" id="ARBA00008911"/>
    </source>
</evidence>
<dbReference type="SUPFAM" id="SSF51569">
    <property type="entry name" value="Aldolase"/>
    <property type="match status" value="1"/>
</dbReference>
<gene>
    <name evidence="5" type="ORF">HDA36_000271</name>
</gene>
<comment type="similarity">
    <text evidence="1 4">Belongs to the class-II DAHP synthase family.</text>
</comment>
<keyword evidence="6" id="KW-1185">Reference proteome</keyword>
<evidence type="ECO:0000256" key="4">
    <source>
        <dbReference type="RuleBase" id="RU363071"/>
    </source>
</evidence>
<dbReference type="GO" id="GO:0009073">
    <property type="term" value="P:aromatic amino acid family biosynthetic process"/>
    <property type="evidence" value="ECO:0007669"/>
    <property type="project" value="UniProtKB-KW"/>
</dbReference>
<dbReference type="Gene3D" id="3.20.20.70">
    <property type="entry name" value="Aldolase class I"/>
    <property type="match status" value="1"/>
</dbReference>
<keyword evidence="3" id="KW-0104">Cadmium</keyword>
<keyword evidence="3" id="KW-0170">Cobalt</keyword>
<dbReference type="GO" id="GO:0008652">
    <property type="term" value="P:amino acid biosynthetic process"/>
    <property type="evidence" value="ECO:0007669"/>
    <property type="project" value="UniProtKB-KW"/>
</dbReference>